<feature type="domain" description="RNA polymerase sigma factor 70 region 4 type 2" evidence="6">
    <location>
        <begin position="117"/>
        <end position="165"/>
    </location>
</feature>
<gene>
    <name evidence="7" type="ORF">SAMN02745117_01859</name>
</gene>
<evidence type="ECO:0000256" key="4">
    <source>
        <dbReference type="ARBA" id="ARBA00023163"/>
    </source>
</evidence>
<dbReference type="PANTHER" id="PTHR43133">
    <property type="entry name" value="RNA POLYMERASE ECF-TYPE SIGMA FACTO"/>
    <property type="match status" value="1"/>
</dbReference>
<dbReference type="Gene3D" id="1.10.10.10">
    <property type="entry name" value="Winged helix-like DNA-binding domain superfamily/Winged helix DNA-binding domain"/>
    <property type="match status" value="1"/>
</dbReference>
<dbReference type="AlphaFoldDB" id="A0A1M5BAZ6"/>
<protein>
    <submittedName>
        <fullName evidence="7">RNA polymerase sigma-70 factor, ECF subfamily</fullName>
    </submittedName>
</protein>
<dbReference type="InterPro" id="IPR036388">
    <property type="entry name" value="WH-like_DNA-bd_sf"/>
</dbReference>
<dbReference type="EMBL" id="FQUZ01000021">
    <property type="protein sequence ID" value="SHF39679.1"/>
    <property type="molecule type" value="Genomic_DNA"/>
</dbReference>
<dbReference type="InterPro" id="IPR007627">
    <property type="entry name" value="RNA_pol_sigma70_r2"/>
</dbReference>
<evidence type="ECO:0000259" key="6">
    <source>
        <dbReference type="Pfam" id="PF08281"/>
    </source>
</evidence>
<dbReference type="Gene3D" id="1.10.1740.10">
    <property type="match status" value="1"/>
</dbReference>
<dbReference type="Pfam" id="PF08281">
    <property type="entry name" value="Sigma70_r4_2"/>
    <property type="match status" value="1"/>
</dbReference>
<dbReference type="InterPro" id="IPR013325">
    <property type="entry name" value="RNA_pol_sigma_r2"/>
</dbReference>
<dbReference type="GO" id="GO:0003677">
    <property type="term" value="F:DNA binding"/>
    <property type="evidence" value="ECO:0007669"/>
    <property type="project" value="InterPro"/>
</dbReference>
<dbReference type="PANTHER" id="PTHR43133:SF63">
    <property type="entry name" value="RNA POLYMERASE SIGMA FACTOR FECI-RELATED"/>
    <property type="match status" value="1"/>
</dbReference>
<evidence type="ECO:0000313" key="7">
    <source>
        <dbReference type="EMBL" id="SHF39679.1"/>
    </source>
</evidence>
<evidence type="ECO:0000256" key="2">
    <source>
        <dbReference type="ARBA" id="ARBA00023015"/>
    </source>
</evidence>
<feature type="domain" description="RNA polymerase sigma-70 region 2" evidence="5">
    <location>
        <begin position="14"/>
        <end position="82"/>
    </location>
</feature>
<evidence type="ECO:0000259" key="5">
    <source>
        <dbReference type="Pfam" id="PF04542"/>
    </source>
</evidence>
<accession>A0A1M5BAZ6</accession>
<name>A0A1M5BAZ6_9BURK</name>
<dbReference type="InterPro" id="IPR013249">
    <property type="entry name" value="RNA_pol_sigma70_r4_t2"/>
</dbReference>
<evidence type="ECO:0000313" key="8">
    <source>
        <dbReference type="Proteomes" id="UP000184327"/>
    </source>
</evidence>
<dbReference type="InterPro" id="IPR039425">
    <property type="entry name" value="RNA_pol_sigma-70-like"/>
</dbReference>
<dbReference type="SUPFAM" id="SSF88659">
    <property type="entry name" value="Sigma3 and sigma4 domains of RNA polymerase sigma factors"/>
    <property type="match status" value="1"/>
</dbReference>
<evidence type="ECO:0000256" key="3">
    <source>
        <dbReference type="ARBA" id="ARBA00023082"/>
    </source>
</evidence>
<keyword evidence="4" id="KW-0804">Transcription</keyword>
<keyword evidence="3" id="KW-0731">Sigma factor</keyword>
<dbReference type="GO" id="GO:0006352">
    <property type="term" value="P:DNA-templated transcription initiation"/>
    <property type="evidence" value="ECO:0007669"/>
    <property type="project" value="InterPro"/>
</dbReference>
<dbReference type="InterPro" id="IPR013324">
    <property type="entry name" value="RNA_pol_sigma_r3/r4-like"/>
</dbReference>
<dbReference type="GO" id="GO:0016987">
    <property type="term" value="F:sigma factor activity"/>
    <property type="evidence" value="ECO:0007669"/>
    <property type="project" value="UniProtKB-KW"/>
</dbReference>
<dbReference type="Pfam" id="PF04542">
    <property type="entry name" value="Sigma70_r2"/>
    <property type="match status" value="1"/>
</dbReference>
<reference evidence="7 8" key="1">
    <citation type="submission" date="2016-11" db="EMBL/GenBank/DDBJ databases">
        <authorList>
            <person name="Jaros S."/>
            <person name="Januszkiewicz K."/>
            <person name="Wedrychowicz H."/>
        </authorList>
    </citation>
    <scope>NUCLEOTIDE SEQUENCE [LARGE SCALE GENOMIC DNA]</scope>
    <source>
        <strain evidence="7 8">DSM 16112</strain>
    </source>
</reference>
<dbReference type="STRING" id="1122156.SAMN02745117_01859"/>
<sequence>MPVMEDGVANSLSTQNYQELLNFCTRHTRNRDDAADLVQETYARALALMQAQSPSTDAVQDVRALLYRTLRNLLIDQHRRRQLRQHESLEHLSEAEWPLLPAHLQPEAVLAFSQYARAIVAAIESLPPRCREAFVLSRFDGWPHQRIAEHMGISRNMVAQHMVRGILVCKAAHQRFHQSPLPGVAGH</sequence>
<dbReference type="InterPro" id="IPR014284">
    <property type="entry name" value="RNA_pol_sigma-70_dom"/>
</dbReference>
<dbReference type="RefSeq" id="WP_234971104.1">
    <property type="nucleotide sequence ID" value="NZ_FQUZ01000021.1"/>
</dbReference>
<organism evidence="7 8">
    <name type="scientific">Lampropedia hyalina DSM 16112</name>
    <dbReference type="NCBI Taxonomy" id="1122156"/>
    <lineage>
        <taxon>Bacteria</taxon>
        <taxon>Pseudomonadati</taxon>
        <taxon>Pseudomonadota</taxon>
        <taxon>Betaproteobacteria</taxon>
        <taxon>Burkholderiales</taxon>
        <taxon>Comamonadaceae</taxon>
        <taxon>Lampropedia</taxon>
    </lineage>
</organism>
<dbReference type="SUPFAM" id="SSF88946">
    <property type="entry name" value="Sigma2 domain of RNA polymerase sigma factors"/>
    <property type="match status" value="1"/>
</dbReference>
<comment type="similarity">
    <text evidence="1">Belongs to the sigma-70 factor family. ECF subfamily.</text>
</comment>
<keyword evidence="2" id="KW-0805">Transcription regulation</keyword>
<dbReference type="Proteomes" id="UP000184327">
    <property type="component" value="Unassembled WGS sequence"/>
</dbReference>
<keyword evidence="8" id="KW-1185">Reference proteome</keyword>
<dbReference type="NCBIfam" id="TIGR02937">
    <property type="entry name" value="sigma70-ECF"/>
    <property type="match status" value="1"/>
</dbReference>
<proteinExistence type="inferred from homology"/>
<evidence type="ECO:0000256" key="1">
    <source>
        <dbReference type="ARBA" id="ARBA00010641"/>
    </source>
</evidence>